<dbReference type="Gene3D" id="1.10.510.10">
    <property type="entry name" value="Transferase(Phosphotransferase) domain 1"/>
    <property type="match status" value="1"/>
</dbReference>
<dbReference type="EMBL" id="LCZI01001228">
    <property type="protein sequence ID" value="KKZ61835.1"/>
    <property type="molecule type" value="Genomic_DNA"/>
</dbReference>
<reference evidence="2" key="1">
    <citation type="journal article" date="2015" name="PLoS Genet.">
        <title>The dynamic genome and transcriptome of the human fungal pathogen Blastomyces and close relative Emmonsia.</title>
        <authorList>
            <person name="Munoz J.F."/>
            <person name="Gauthier G.M."/>
            <person name="Desjardins C.A."/>
            <person name="Gallo J.E."/>
            <person name="Holder J."/>
            <person name="Sullivan T.D."/>
            <person name="Marty A.J."/>
            <person name="Carmen J.C."/>
            <person name="Chen Z."/>
            <person name="Ding L."/>
            <person name="Gujja S."/>
            <person name="Magrini V."/>
            <person name="Misas E."/>
            <person name="Mitreva M."/>
            <person name="Priest M."/>
            <person name="Saif S."/>
            <person name="Whiston E.A."/>
            <person name="Young S."/>
            <person name="Zeng Q."/>
            <person name="Goldman W.E."/>
            <person name="Mardis E.R."/>
            <person name="Taylor J.W."/>
            <person name="McEwen J.G."/>
            <person name="Clay O.K."/>
            <person name="Klein B.S."/>
            <person name="Cuomo C.A."/>
        </authorList>
    </citation>
    <scope>NUCLEOTIDE SEQUENCE [LARGE SCALE GENOMIC DNA]</scope>
    <source>
        <strain evidence="2">UAMH 3008</strain>
    </source>
</reference>
<evidence type="ECO:0000313" key="1">
    <source>
        <dbReference type="EMBL" id="KKZ61835.1"/>
    </source>
</evidence>
<dbReference type="SUPFAM" id="SSF56112">
    <property type="entry name" value="Protein kinase-like (PK-like)"/>
    <property type="match status" value="1"/>
</dbReference>
<comment type="caution">
    <text evidence="1">The sequence shown here is derived from an EMBL/GenBank/DDBJ whole genome shotgun (WGS) entry which is preliminary data.</text>
</comment>
<sequence>MGKIIGQWIGDLFDGLRIVCTDGTRWDFEDKISERSSVNNNLSLKSKIPEADAQAVYNARQFQGASVGSEAIIKVRMQIPPKEGMHPTQYATQQPSSTTIEEILRLEYFNEKGCSVTPRLLHKEKIIQGPNLSIPGGYIVFIVMEKVPGVPLTDFWTYDRPKRDRIREAFQKGMIEIRSFGGYSTDMSLQNLIYDEQGDKCYFVDYEGFRIDINQAKFGFDQNDYHFWGLAYDQDGEEVL</sequence>
<proteinExistence type="predicted"/>
<dbReference type="VEuPathDB" id="FungiDB:EMCG_03624"/>
<dbReference type="InterPro" id="IPR011009">
    <property type="entry name" value="Kinase-like_dom_sf"/>
</dbReference>
<accession>A0A0G2HVP8</accession>
<dbReference type="OrthoDB" id="5401170at2759"/>
<evidence type="ECO:0000313" key="2">
    <source>
        <dbReference type="Proteomes" id="UP000034164"/>
    </source>
</evidence>
<dbReference type="Proteomes" id="UP000034164">
    <property type="component" value="Unassembled WGS sequence"/>
</dbReference>
<protein>
    <recommendedName>
        <fullName evidence="3">Protein kinase domain-containing protein</fullName>
    </recommendedName>
</protein>
<organism evidence="1 2">
    <name type="scientific">[Emmonsia] crescens</name>
    <dbReference type="NCBI Taxonomy" id="73230"/>
    <lineage>
        <taxon>Eukaryota</taxon>
        <taxon>Fungi</taxon>
        <taxon>Dikarya</taxon>
        <taxon>Ascomycota</taxon>
        <taxon>Pezizomycotina</taxon>
        <taxon>Eurotiomycetes</taxon>
        <taxon>Eurotiomycetidae</taxon>
        <taxon>Onygenales</taxon>
        <taxon>Ajellomycetaceae</taxon>
        <taxon>Emergomyces</taxon>
    </lineage>
</organism>
<evidence type="ECO:0008006" key="3">
    <source>
        <dbReference type="Google" id="ProtNLM"/>
    </source>
</evidence>
<dbReference type="AlphaFoldDB" id="A0A0G2HVP8"/>
<name>A0A0G2HVP8_9EURO</name>
<gene>
    <name evidence="1" type="ORF">EMCG_03624</name>
</gene>